<keyword evidence="2" id="KW-0645">Protease</keyword>
<dbReference type="Proteomes" id="UP000085678">
    <property type="component" value="Unplaced"/>
</dbReference>
<dbReference type="InterPro" id="IPR015917">
    <property type="entry name" value="Pept_C14A"/>
</dbReference>
<dbReference type="Gene3D" id="3.40.50.1460">
    <property type="match status" value="1"/>
</dbReference>
<protein>
    <submittedName>
        <fullName evidence="11">Uncharacterized protein LOC106167140</fullName>
    </submittedName>
</protein>
<dbReference type="Gene3D" id="3.40.50.300">
    <property type="entry name" value="P-loop containing nucleotide triphosphate hydrolases"/>
    <property type="match status" value="1"/>
</dbReference>
<feature type="domain" description="Caspase family p20" evidence="9">
    <location>
        <begin position="626"/>
        <end position="750"/>
    </location>
</feature>
<dbReference type="SMART" id="SM00115">
    <property type="entry name" value="CASc"/>
    <property type="match status" value="1"/>
</dbReference>
<dbReference type="InterPro" id="IPR036388">
    <property type="entry name" value="WH-like_DNA-bd_sf"/>
</dbReference>
<dbReference type="GO" id="GO:0004197">
    <property type="term" value="F:cysteine-type endopeptidase activity"/>
    <property type="evidence" value="ECO:0007669"/>
    <property type="project" value="InterPro"/>
</dbReference>
<evidence type="ECO:0000313" key="11">
    <source>
        <dbReference type="RefSeq" id="XP_013401300.1"/>
    </source>
</evidence>
<evidence type="ECO:0000256" key="5">
    <source>
        <dbReference type="ARBA" id="ARBA00022801"/>
    </source>
</evidence>
<dbReference type="KEGG" id="lak:106167140"/>
<accession>A0A1S3ISW2</accession>
<dbReference type="PROSITE" id="PS50207">
    <property type="entry name" value="CASPASE_P10"/>
    <property type="match status" value="1"/>
</dbReference>
<dbReference type="PRINTS" id="PR00376">
    <property type="entry name" value="IL1BCENZYME"/>
</dbReference>
<evidence type="ECO:0000256" key="6">
    <source>
        <dbReference type="RuleBase" id="RU003971"/>
    </source>
</evidence>
<evidence type="ECO:0000256" key="4">
    <source>
        <dbReference type="ARBA" id="ARBA00022737"/>
    </source>
</evidence>
<dbReference type="CDD" id="cd00032">
    <property type="entry name" value="CASc"/>
    <property type="match status" value="1"/>
</dbReference>
<dbReference type="Pfam" id="PF00656">
    <property type="entry name" value="Peptidase_C14"/>
    <property type="match status" value="1"/>
</dbReference>
<feature type="compositionally biased region" description="Polar residues" evidence="7">
    <location>
        <begin position="41"/>
        <end position="53"/>
    </location>
</feature>
<dbReference type="InterPro" id="IPR027417">
    <property type="entry name" value="P-loop_NTPase"/>
</dbReference>
<keyword evidence="10" id="KW-1185">Reference proteome</keyword>
<name>A0A1S3ISW2_LINAN</name>
<proteinExistence type="inferred from homology"/>
<dbReference type="Pfam" id="PF16095">
    <property type="entry name" value="COR-A"/>
    <property type="match status" value="1"/>
</dbReference>
<sequence length="872" mass="99831">MAIGIQKPKTFGDPVEMVQTPPAESLTDVKGGIFNGMVTKRASSTGDSRSYTSPDRAAAANPDDGGSHASPVRTVERDYIKNIDPDLLDKIEKLARGQPVEPEKQVTIWDFGGQDVYYTTHQTFLSEHIIYLLVFRLDVDLDRKIPVYRGQKTVKEFIMFWLNSIHMHTVERLREEDRDVIPYVLIIGTHKDRLGSQVDVKDIFGKLSKCLDDKQVLKDHVYQYFAINNLAEDDAEFDKIKRVIEKLCGYSSDSKATVQKFSVGWIQLEMDLAKKSEEIPIITVEELCKMAQRVGLSDGELQDSFIPYHHQQGDILHFKVDGLENIVIIDPLWLADVFSAIMTPTSSHPGCSYGDILKDELKRGVLKEEVFDEYLKEIKMTENKTEIIQLMLHFDLMLEISQSVENPIPGSGKRRFVVPSMLVSNNNANNALSESDPQKYLLIAFPHIPFPTGLFHRLIIRLLRKYKAQRYENNIPVVGFDRASFRLEDKQSVLHLVVEDKVIKLLITNATGNPPKPHMYANTRKTVEDELSTLRNTYCPRMHFVYCIRIKDDGPNIQIQAQDVQTREVICACLETSEVSIDLRPYRVWFSHEEKEQRRPQSMEEDDLFRDKAFDDKQVYRNYTEWRGKAVIINNISFDNRYYPDRDGTEVDVERLEILFKQLHYLVSKHDNLSAGSINQLAEREARSDHSAYSSFIMVVLSHGSENTVIGTDGYHIGYDQIMAHFEASRCPTLSGKPKMFFISACQSSPVENAAVLDTKPKQATAKQQETPQTPEKADMILVLATTRGDRSWRTPANGTWFIQNLVTELSERARETHLLDILTQVNQSVSQMTTQEGCRQVSTIAMCTLRKHVYFWPGYYCENGEIKQYPQ</sequence>
<evidence type="ECO:0000256" key="3">
    <source>
        <dbReference type="ARBA" id="ARBA00022703"/>
    </source>
</evidence>
<evidence type="ECO:0000313" key="10">
    <source>
        <dbReference type="Proteomes" id="UP000085678"/>
    </source>
</evidence>
<dbReference type="InterPro" id="IPR011600">
    <property type="entry name" value="Pept_C14_caspase"/>
</dbReference>
<organism evidence="10 11">
    <name type="scientific">Lingula anatina</name>
    <name type="common">Brachiopod</name>
    <name type="synonym">Lingula unguis</name>
    <dbReference type="NCBI Taxonomy" id="7574"/>
    <lineage>
        <taxon>Eukaryota</taxon>
        <taxon>Metazoa</taxon>
        <taxon>Spiralia</taxon>
        <taxon>Lophotrochozoa</taxon>
        <taxon>Brachiopoda</taxon>
        <taxon>Linguliformea</taxon>
        <taxon>Lingulata</taxon>
        <taxon>Lingulida</taxon>
        <taxon>Linguloidea</taxon>
        <taxon>Lingulidae</taxon>
        <taxon>Lingula</taxon>
    </lineage>
</organism>
<feature type="domain" description="Caspase family p10" evidence="8">
    <location>
        <begin position="770"/>
        <end position="858"/>
    </location>
</feature>
<keyword evidence="4" id="KW-0677">Repeat</keyword>
<dbReference type="InterPro" id="IPR001309">
    <property type="entry name" value="Pept_C14_p20"/>
</dbReference>
<gene>
    <name evidence="11" type="primary">LOC106167140</name>
</gene>
<dbReference type="PROSITE" id="PS50208">
    <property type="entry name" value="CASPASE_P20"/>
    <property type="match status" value="1"/>
</dbReference>
<dbReference type="GO" id="GO:0006915">
    <property type="term" value="P:apoptotic process"/>
    <property type="evidence" value="ECO:0007669"/>
    <property type="project" value="UniProtKB-KW"/>
</dbReference>
<dbReference type="SUPFAM" id="SSF52129">
    <property type="entry name" value="Caspase-like"/>
    <property type="match status" value="1"/>
</dbReference>
<dbReference type="PANTHER" id="PTHR47901:SF8">
    <property type="entry name" value="CASPASE-3"/>
    <property type="match status" value="1"/>
</dbReference>
<evidence type="ECO:0000259" key="9">
    <source>
        <dbReference type="PROSITE" id="PS50208"/>
    </source>
</evidence>
<reference evidence="11" key="1">
    <citation type="submission" date="2025-08" db="UniProtKB">
        <authorList>
            <consortium name="RefSeq"/>
        </authorList>
    </citation>
    <scope>IDENTIFICATION</scope>
    <source>
        <tissue evidence="11">Gonads</tissue>
    </source>
</reference>
<evidence type="ECO:0000256" key="7">
    <source>
        <dbReference type="SAM" id="MobiDB-lite"/>
    </source>
</evidence>
<evidence type="ECO:0000259" key="8">
    <source>
        <dbReference type="PROSITE" id="PS50207"/>
    </source>
</evidence>
<dbReference type="InterPro" id="IPR016129">
    <property type="entry name" value="Caspase_his_AS"/>
</dbReference>
<dbReference type="InterPro" id="IPR029030">
    <property type="entry name" value="Caspase-like_dom_sf"/>
</dbReference>
<evidence type="ECO:0000256" key="1">
    <source>
        <dbReference type="ARBA" id="ARBA00010134"/>
    </source>
</evidence>
<dbReference type="InterPro" id="IPR002398">
    <property type="entry name" value="Pept_C14"/>
</dbReference>
<keyword evidence="3" id="KW-0053">Apoptosis</keyword>
<comment type="similarity">
    <text evidence="1 6">Belongs to the peptidase C14A family.</text>
</comment>
<dbReference type="InterPro" id="IPR032171">
    <property type="entry name" value="COR-A"/>
</dbReference>
<dbReference type="OrthoDB" id="6097640at2759"/>
<keyword evidence="5" id="KW-0378">Hydrolase</keyword>
<dbReference type="STRING" id="7574.A0A1S3ISW2"/>
<dbReference type="Gene3D" id="1.10.10.10">
    <property type="entry name" value="Winged helix-like DNA-binding domain superfamily/Winged helix DNA-binding domain"/>
    <property type="match status" value="1"/>
</dbReference>
<dbReference type="PANTHER" id="PTHR47901">
    <property type="entry name" value="CASPASE RECRUITMENT DOMAIN-CONTAINING PROTEIN 18"/>
    <property type="match status" value="1"/>
</dbReference>
<dbReference type="PROSITE" id="PS01121">
    <property type="entry name" value="CASPASE_HIS"/>
    <property type="match status" value="1"/>
</dbReference>
<dbReference type="GeneID" id="106167140"/>
<feature type="region of interest" description="Disordered" evidence="7">
    <location>
        <begin position="40"/>
        <end position="72"/>
    </location>
</feature>
<evidence type="ECO:0000256" key="2">
    <source>
        <dbReference type="ARBA" id="ARBA00022670"/>
    </source>
</evidence>
<dbReference type="GO" id="GO:0006508">
    <property type="term" value="P:proteolysis"/>
    <property type="evidence" value="ECO:0007669"/>
    <property type="project" value="UniProtKB-KW"/>
</dbReference>
<dbReference type="InterPro" id="IPR002138">
    <property type="entry name" value="Pept_C14_p10"/>
</dbReference>
<dbReference type="RefSeq" id="XP_013401300.1">
    <property type="nucleotide sequence ID" value="XM_013545846.1"/>
</dbReference>
<dbReference type="InParanoid" id="A0A1S3ISW2"/>
<dbReference type="AlphaFoldDB" id="A0A1S3ISW2"/>